<dbReference type="Proteomes" id="UP000067476">
    <property type="component" value="Chromosome"/>
</dbReference>
<dbReference type="PATRIC" id="fig|216942.3.peg.944"/>
<dbReference type="AlphaFoldDB" id="A0A0K1W2H9"/>
<dbReference type="KEGG" id="sll:SLITO_v1c09280"/>
<reference evidence="1 2" key="1">
    <citation type="journal article" date="2015" name="Genome Announc.">
        <title>Complete Genome Sequence of Spiroplasma litorale TN-1T (DSM 21781), a Bacterium Isolated from a Green-Eyed Horsefly (Tabanus nigrovittatus).</title>
        <authorList>
            <person name="Lo W.S."/>
            <person name="Lai Y.C."/>
            <person name="Lien Y.W."/>
            <person name="Wang T.H."/>
            <person name="Kuo C.H."/>
        </authorList>
    </citation>
    <scope>NUCLEOTIDE SEQUENCE [LARGE SCALE GENOMIC DNA]</scope>
    <source>
        <strain evidence="1 2">TN-1</strain>
    </source>
</reference>
<keyword evidence="2" id="KW-1185">Reference proteome</keyword>
<evidence type="ECO:0000313" key="2">
    <source>
        <dbReference type="Proteomes" id="UP000067476"/>
    </source>
</evidence>
<organism evidence="1 2">
    <name type="scientific">Spiroplasma litorale</name>
    <dbReference type="NCBI Taxonomy" id="216942"/>
    <lineage>
        <taxon>Bacteria</taxon>
        <taxon>Bacillati</taxon>
        <taxon>Mycoplasmatota</taxon>
        <taxon>Mollicutes</taxon>
        <taxon>Entomoplasmatales</taxon>
        <taxon>Spiroplasmataceae</taxon>
        <taxon>Spiroplasma</taxon>
    </lineage>
</organism>
<proteinExistence type="predicted"/>
<dbReference type="EMBL" id="CP012357">
    <property type="protein sequence ID" value="AKX34539.1"/>
    <property type="molecule type" value="Genomic_DNA"/>
</dbReference>
<sequence>MEINSNVVYYGDKPILPSVSKEKPFDIEIISFFSLNEESVENVDDETYLN</sequence>
<gene>
    <name evidence="1" type="ORF">SLITO_v1c09280</name>
</gene>
<dbReference type="RefSeq" id="WP_158500660.1">
    <property type="nucleotide sequence ID" value="NZ_CP012357.1"/>
</dbReference>
<accession>A0A0K1W2H9</accession>
<protein>
    <submittedName>
        <fullName evidence="1">Uncharacterized protein</fullName>
    </submittedName>
</protein>
<name>A0A0K1W2H9_9MOLU</name>
<evidence type="ECO:0000313" key="1">
    <source>
        <dbReference type="EMBL" id="AKX34539.1"/>
    </source>
</evidence>